<protein>
    <submittedName>
        <fullName evidence="10">Unannotated protein</fullName>
    </submittedName>
</protein>
<accession>A0A6J6IT37</accession>
<dbReference type="Gene3D" id="3.30.565.10">
    <property type="entry name" value="Histidine kinase-like ATPase, C-terminal domain"/>
    <property type="match status" value="1"/>
</dbReference>
<dbReference type="SMART" id="SM00387">
    <property type="entry name" value="HATPase_c"/>
    <property type="match status" value="1"/>
</dbReference>
<proteinExistence type="predicted"/>
<keyword evidence="5" id="KW-0418">Kinase</keyword>
<keyword evidence="7 8" id="KW-0472">Membrane</keyword>
<feature type="transmembrane region" description="Helical" evidence="8">
    <location>
        <begin position="139"/>
        <end position="162"/>
    </location>
</feature>
<dbReference type="Pfam" id="PF02518">
    <property type="entry name" value="HATPase_c"/>
    <property type="match status" value="1"/>
</dbReference>
<keyword evidence="6 8" id="KW-1133">Transmembrane helix</keyword>
<evidence type="ECO:0000256" key="6">
    <source>
        <dbReference type="ARBA" id="ARBA00022989"/>
    </source>
</evidence>
<feature type="domain" description="Histidine kinase/HSP90-like ATPase" evidence="9">
    <location>
        <begin position="442"/>
        <end position="530"/>
    </location>
</feature>
<gene>
    <name evidence="10" type="ORF">UFOPK1939_01039</name>
</gene>
<evidence type="ECO:0000313" key="10">
    <source>
        <dbReference type="EMBL" id="CAB4627791.1"/>
    </source>
</evidence>
<dbReference type="InterPro" id="IPR011712">
    <property type="entry name" value="Sig_transdc_His_kin_sub3_dim/P"/>
</dbReference>
<evidence type="ECO:0000256" key="7">
    <source>
        <dbReference type="ARBA" id="ARBA00023136"/>
    </source>
</evidence>
<dbReference type="InterPro" id="IPR029016">
    <property type="entry name" value="GAF-like_dom_sf"/>
</dbReference>
<dbReference type="InterPro" id="IPR050482">
    <property type="entry name" value="Sensor_HK_TwoCompSys"/>
</dbReference>
<dbReference type="AlphaFoldDB" id="A0A6J6IT37"/>
<evidence type="ECO:0000259" key="9">
    <source>
        <dbReference type="SMART" id="SM00387"/>
    </source>
</evidence>
<dbReference type="CDD" id="cd16917">
    <property type="entry name" value="HATPase_UhpB-NarQ-NarX-like"/>
    <property type="match status" value="1"/>
</dbReference>
<keyword evidence="4 8" id="KW-0812">Transmembrane</keyword>
<evidence type="ECO:0000256" key="3">
    <source>
        <dbReference type="ARBA" id="ARBA00022679"/>
    </source>
</evidence>
<dbReference type="GO" id="GO:0000155">
    <property type="term" value="F:phosphorelay sensor kinase activity"/>
    <property type="evidence" value="ECO:0007669"/>
    <property type="project" value="InterPro"/>
</dbReference>
<dbReference type="GO" id="GO:0046983">
    <property type="term" value="F:protein dimerization activity"/>
    <property type="evidence" value="ECO:0007669"/>
    <property type="project" value="InterPro"/>
</dbReference>
<dbReference type="PANTHER" id="PTHR24421:SF37">
    <property type="entry name" value="SENSOR HISTIDINE KINASE NARS"/>
    <property type="match status" value="1"/>
</dbReference>
<evidence type="ECO:0000256" key="1">
    <source>
        <dbReference type="ARBA" id="ARBA00004651"/>
    </source>
</evidence>
<dbReference type="EMBL" id="CAEZVF010000182">
    <property type="protein sequence ID" value="CAB4627791.1"/>
    <property type="molecule type" value="Genomic_DNA"/>
</dbReference>
<feature type="transmembrane region" description="Helical" evidence="8">
    <location>
        <begin position="20"/>
        <end position="39"/>
    </location>
</feature>
<reference evidence="10" key="1">
    <citation type="submission" date="2020-05" db="EMBL/GenBank/DDBJ databases">
        <authorList>
            <person name="Chiriac C."/>
            <person name="Salcher M."/>
            <person name="Ghai R."/>
            <person name="Kavagutti S V."/>
        </authorList>
    </citation>
    <scope>NUCLEOTIDE SEQUENCE</scope>
</reference>
<dbReference type="Pfam" id="PF07730">
    <property type="entry name" value="HisKA_3"/>
    <property type="match status" value="1"/>
</dbReference>
<dbReference type="InterPro" id="IPR003594">
    <property type="entry name" value="HATPase_dom"/>
</dbReference>
<keyword evidence="2" id="KW-1003">Cell membrane</keyword>
<sequence>MSMLLPTRSINPAQAHRLPIVLVARAVIFAMCFTLTIVIPAQRVHALPVGALFIIAVLASLPYPQSLLTSAIPFLEGLAAAAIIAYSSPLSDTLLPYLLVPALAIGISRGFGGVAVSVVISGGILWLSTQPDLSSDAGLAQVSLVAQWLVVSMAVGLIASWAKRILVTSNDPDLAAYESAYRLLDQLRQVSRQLSVGLDATTLTESLLDDLLATMSAARGATYVPGDSTDFRALSTRGVRPEQWVPLSSGDSIWAQAWSDGDIHANTHGLSVIEQDAFGAVIPLRVGERTIALIGLERTNEPFTDEELTAARVSAGTYAIRLDAALLFSDIRFSATTEERRRLARDIHDGVAQELASLGYAIDDLGATHTDPATSAGLSDLRREVTRIISELRLSIFDLRSDVSVGMSLNVALSEYVRSQAIGSHIQVHLSLQEAPERLSIDVEAELLRIVQEALANARKHAHAENIWISSRIQPPLFEIKVEDDGQGLGQGRDDSYGLKIMSERAERIGGALEVGARDTGGTIVRVSRA</sequence>
<feature type="transmembrane region" description="Helical" evidence="8">
    <location>
        <begin position="70"/>
        <end position="88"/>
    </location>
</feature>
<keyword evidence="3" id="KW-0808">Transferase</keyword>
<dbReference type="GO" id="GO:0005886">
    <property type="term" value="C:plasma membrane"/>
    <property type="evidence" value="ECO:0007669"/>
    <property type="project" value="UniProtKB-SubCell"/>
</dbReference>
<dbReference type="Gene3D" id="1.20.5.1930">
    <property type="match status" value="1"/>
</dbReference>
<evidence type="ECO:0000256" key="8">
    <source>
        <dbReference type="SAM" id="Phobius"/>
    </source>
</evidence>
<evidence type="ECO:0000256" key="2">
    <source>
        <dbReference type="ARBA" id="ARBA00022475"/>
    </source>
</evidence>
<dbReference type="SUPFAM" id="SSF55781">
    <property type="entry name" value="GAF domain-like"/>
    <property type="match status" value="1"/>
</dbReference>
<comment type="subcellular location">
    <subcellularLocation>
        <location evidence="1">Cell membrane</location>
        <topology evidence="1">Multi-pass membrane protein</topology>
    </subcellularLocation>
</comment>
<feature type="transmembrane region" description="Helical" evidence="8">
    <location>
        <begin position="45"/>
        <end position="63"/>
    </location>
</feature>
<feature type="transmembrane region" description="Helical" evidence="8">
    <location>
        <begin position="94"/>
        <end position="127"/>
    </location>
</feature>
<dbReference type="PANTHER" id="PTHR24421">
    <property type="entry name" value="NITRATE/NITRITE SENSOR PROTEIN NARX-RELATED"/>
    <property type="match status" value="1"/>
</dbReference>
<dbReference type="Gene3D" id="3.30.450.40">
    <property type="match status" value="1"/>
</dbReference>
<evidence type="ECO:0000256" key="5">
    <source>
        <dbReference type="ARBA" id="ARBA00022777"/>
    </source>
</evidence>
<evidence type="ECO:0000256" key="4">
    <source>
        <dbReference type="ARBA" id="ARBA00022692"/>
    </source>
</evidence>
<organism evidence="10">
    <name type="scientific">freshwater metagenome</name>
    <dbReference type="NCBI Taxonomy" id="449393"/>
    <lineage>
        <taxon>unclassified sequences</taxon>
        <taxon>metagenomes</taxon>
        <taxon>ecological metagenomes</taxon>
    </lineage>
</organism>
<dbReference type="SUPFAM" id="SSF55874">
    <property type="entry name" value="ATPase domain of HSP90 chaperone/DNA topoisomerase II/histidine kinase"/>
    <property type="match status" value="1"/>
</dbReference>
<dbReference type="InterPro" id="IPR036890">
    <property type="entry name" value="HATPase_C_sf"/>
</dbReference>
<name>A0A6J6IT37_9ZZZZ</name>